<evidence type="ECO:0000256" key="2">
    <source>
        <dbReference type="ARBA" id="ARBA00022801"/>
    </source>
</evidence>
<dbReference type="Pfam" id="PF00702">
    <property type="entry name" value="Hydrolase"/>
    <property type="match status" value="1"/>
</dbReference>
<dbReference type="SUPFAM" id="SSF56784">
    <property type="entry name" value="HAD-like"/>
    <property type="match status" value="1"/>
</dbReference>
<dbReference type="SFLD" id="SFLDG01129">
    <property type="entry name" value="C1.5:_HAD__Beta-PGM__Phosphata"/>
    <property type="match status" value="1"/>
</dbReference>
<keyword evidence="3" id="KW-0486">Methionine biosynthesis</keyword>
<dbReference type="GO" id="GO:0019509">
    <property type="term" value="P:L-methionine salvage from methylthioadenosine"/>
    <property type="evidence" value="ECO:0007669"/>
    <property type="project" value="EnsemblFungi"/>
</dbReference>
<reference evidence="5" key="1">
    <citation type="submission" date="2016-05" db="EMBL/GenBank/DDBJ databases">
        <title>Comparative genomics of biotechnologically important yeasts.</title>
        <authorList>
            <consortium name="DOE Joint Genome Institute"/>
            <person name="Riley R."/>
            <person name="Haridas S."/>
            <person name="Wolfe K.H."/>
            <person name="Lopes M.R."/>
            <person name="Hittinger C.T."/>
            <person name="Goker M."/>
            <person name="Salamov A."/>
            <person name="Wisecaver J."/>
            <person name="Long T.M."/>
            <person name="Aerts A.L."/>
            <person name="Barry K."/>
            <person name="Choi C."/>
            <person name="Clum A."/>
            <person name="Coughlan A.Y."/>
            <person name="Deshpande S."/>
            <person name="Douglass A.P."/>
            <person name="Hanson S.J."/>
            <person name="Klenk H.-P."/>
            <person name="Labutti K."/>
            <person name="Lapidus A."/>
            <person name="Lindquist E."/>
            <person name="Lipzen A."/>
            <person name="Meier-Kolthoff J.P."/>
            <person name="Ohm R.A."/>
            <person name="Otillar R.P."/>
            <person name="Pangilinan J."/>
            <person name="Peng Y."/>
            <person name="Rokas A."/>
            <person name="Rosa C.A."/>
            <person name="Scheuner C."/>
            <person name="Sibirny A.A."/>
            <person name="Slot J.C."/>
            <person name="Stielow J.B."/>
            <person name="Sun H."/>
            <person name="Kurtzman C.P."/>
            <person name="Blackwell M."/>
            <person name="Grigoriev I.V."/>
            <person name="Jeffries T.W."/>
        </authorList>
    </citation>
    <scope>NUCLEOTIDE SEQUENCE [LARGE SCALE GENOMIC DNA]</scope>
    <source>
        <strain evidence="5">NRRL Y-2460</strain>
    </source>
</reference>
<protein>
    <recommendedName>
        <fullName evidence="6">Enolase-phosphatase E1</fullName>
    </recommendedName>
</protein>
<dbReference type="GO" id="GO:0000287">
    <property type="term" value="F:magnesium ion binding"/>
    <property type="evidence" value="ECO:0007669"/>
    <property type="project" value="InterPro"/>
</dbReference>
<keyword evidence="1" id="KW-0028">Amino-acid biosynthesis</keyword>
<sequence length="258" mass="29318">MYQVAVNASVKAIVLDIEGTICSISFVKEVLFPYFISRLPKVLGRYPYPLTVENIPNDLTENEELMYHILLKFQPEYRSSYEALDKYIRNLVSMDVKQPVLKELQGFVWQVGYHNKDLKAPLYPDAIENIVKWSKEGKKLYIYSSGSVRAQKLLLGHVDAANNPDADSGILNLNKYISDYFDTINVGSKVESKSYSKIIDIIGHSPEEILFLTDNVNEAKNALHVGINSIIVVRDGNAELSKDDKENYKLIYSFNNLV</sequence>
<dbReference type="OrthoDB" id="272500at2759"/>
<dbReference type="SFLD" id="SFLDG01133">
    <property type="entry name" value="C1.5.4:_Enolase-phosphatase_Li"/>
    <property type="match status" value="1"/>
</dbReference>
<dbReference type="InterPro" id="IPR023214">
    <property type="entry name" value="HAD_sf"/>
</dbReference>
<proteinExistence type="predicted"/>
<keyword evidence="2" id="KW-0378">Hydrolase</keyword>
<evidence type="ECO:0000256" key="3">
    <source>
        <dbReference type="ARBA" id="ARBA00023167"/>
    </source>
</evidence>
<dbReference type="Proteomes" id="UP000094236">
    <property type="component" value="Unassembled WGS sequence"/>
</dbReference>
<dbReference type="GO" id="GO:0043874">
    <property type="term" value="F:acireductone synthase activity"/>
    <property type="evidence" value="ECO:0007669"/>
    <property type="project" value="InterPro"/>
</dbReference>
<dbReference type="EMBL" id="KV454013">
    <property type="protein sequence ID" value="ODV96100.1"/>
    <property type="molecule type" value="Genomic_DNA"/>
</dbReference>
<dbReference type="Gene3D" id="3.40.50.1000">
    <property type="entry name" value="HAD superfamily/HAD-like"/>
    <property type="match status" value="1"/>
</dbReference>
<dbReference type="AlphaFoldDB" id="A0A1E4TWH2"/>
<name>A0A1E4TWH2_PACTA</name>
<evidence type="ECO:0008006" key="6">
    <source>
        <dbReference type="Google" id="ProtNLM"/>
    </source>
</evidence>
<dbReference type="STRING" id="669874.A0A1E4TWH2"/>
<dbReference type="PANTHER" id="PTHR20371:SF1">
    <property type="entry name" value="ENOLASE-PHOSPHATASE E1"/>
    <property type="match status" value="1"/>
</dbReference>
<dbReference type="NCBIfam" id="TIGR01691">
    <property type="entry name" value="enolase-ppase"/>
    <property type="match status" value="1"/>
</dbReference>
<accession>A0A1E4TWH2</accession>
<dbReference type="InterPro" id="IPR036412">
    <property type="entry name" value="HAD-like_sf"/>
</dbReference>
<dbReference type="SFLD" id="SFLDS00003">
    <property type="entry name" value="Haloacid_Dehalogenase"/>
    <property type="match status" value="1"/>
</dbReference>
<gene>
    <name evidence="4" type="ORF">PACTADRAFT_49508</name>
</gene>
<evidence type="ECO:0000256" key="1">
    <source>
        <dbReference type="ARBA" id="ARBA00022605"/>
    </source>
</evidence>
<organism evidence="4 5">
    <name type="scientific">Pachysolen tannophilus NRRL Y-2460</name>
    <dbReference type="NCBI Taxonomy" id="669874"/>
    <lineage>
        <taxon>Eukaryota</taxon>
        <taxon>Fungi</taxon>
        <taxon>Dikarya</taxon>
        <taxon>Ascomycota</taxon>
        <taxon>Saccharomycotina</taxon>
        <taxon>Pichiomycetes</taxon>
        <taxon>Pachysolenaceae</taxon>
        <taxon>Pachysolen</taxon>
    </lineage>
</organism>
<keyword evidence="5" id="KW-1185">Reference proteome</keyword>
<dbReference type="Gene3D" id="1.10.720.60">
    <property type="match status" value="1"/>
</dbReference>
<evidence type="ECO:0000313" key="5">
    <source>
        <dbReference type="Proteomes" id="UP000094236"/>
    </source>
</evidence>
<dbReference type="PANTHER" id="PTHR20371">
    <property type="entry name" value="ENOLASE-PHOSPHATASE E1"/>
    <property type="match status" value="1"/>
</dbReference>
<dbReference type="InterPro" id="IPR023943">
    <property type="entry name" value="Enolase-ppase_E1"/>
</dbReference>
<evidence type="ECO:0000313" key="4">
    <source>
        <dbReference type="EMBL" id="ODV96100.1"/>
    </source>
</evidence>